<accession>A0AAD3QXY8</accession>
<dbReference type="EMBL" id="BRZM01000005">
    <property type="protein sequence ID" value="GLD48483.1"/>
    <property type="molecule type" value="Genomic_DNA"/>
</dbReference>
<evidence type="ECO:0000313" key="4">
    <source>
        <dbReference type="Proteomes" id="UP001279410"/>
    </source>
</evidence>
<dbReference type="Proteomes" id="UP001279410">
    <property type="component" value="Unassembled WGS sequence"/>
</dbReference>
<organism evidence="3 4">
    <name type="scientific">Lates japonicus</name>
    <name type="common">Japanese lates</name>
    <dbReference type="NCBI Taxonomy" id="270547"/>
    <lineage>
        <taxon>Eukaryota</taxon>
        <taxon>Metazoa</taxon>
        <taxon>Chordata</taxon>
        <taxon>Craniata</taxon>
        <taxon>Vertebrata</taxon>
        <taxon>Euteleostomi</taxon>
        <taxon>Actinopterygii</taxon>
        <taxon>Neopterygii</taxon>
        <taxon>Teleostei</taxon>
        <taxon>Neoteleostei</taxon>
        <taxon>Acanthomorphata</taxon>
        <taxon>Carangaria</taxon>
        <taxon>Carangaria incertae sedis</taxon>
        <taxon>Centropomidae</taxon>
        <taxon>Lates</taxon>
    </lineage>
</organism>
<evidence type="ECO:0000313" key="3">
    <source>
        <dbReference type="EMBL" id="GLD48483.1"/>
    </source>
</evidence>
<reference evidence="3" key="1">
    <citation type="submission" date="2022-08" db="EMBL/GenBank/DDBJ databases">
        <title>Genome sequencing of akame (Lates japonicus).</title>
        <authorList>
            <person name="Hashiguchi Y."/>
            <person name="Takahashi H."/>
        </authorList>
    </citation>
    <scope>NUCLEOTIDE SEQUENCE</scope>
    <source>
        <strain evidence="3">Kochi</strain>
    </source>
</reference>
<dbReference type="InterPro" id="IPR015007">
    <property type="entry name" value="NUP2/50/61"/>
</dbReference>
<dbReference type="Pfam" id="PF08911">
    <property type="entry name" value="NUP50"/>
    <property type="match status" value="1"/>
</dbReference>
<comment type="caution">
    <text evidence="3">The sequence shown here is derived from an EMBL/GenBank/DDBJ whole genome shotgun (WGS) entry which is preliminary data.</text>
</comment>
<dbReference type="AlphaFoldDB" id="A0AAD3QXY8"/>
<feature type="region of interest" description="Disordered" evidence="1">
    <location>
        <begin position="193"/>
        <end position="219"/>
    </location>
</feature>
<evidence type="ECO:0000256" key="1">
    <source>
        <dbReference type="SAM" id="MobiDB-lite"/>
    </source>
</evidence>
<gene>
    <name evidence="3" type="ORF">AKAME5_000246300</name>
</gene>
<name>A0AAD3QXY8_LATJO</name>
<keyword evidence="4" id="KW-1185">Reference proteome</keyword>
<proteinExistence type="predicted"/>
<feature type="domain" description="Nuclear pore complex NUP2/50/61" evidence="2">
    <location>
        <begin position="40"/>
        <end position="103"/>
    </location>
</feature>
<sequence>MSKEEGRANPCGCAAIGDRHLELSHSQYGFTFHKRAGGMAKRIADKELTDRNWDQEEEGEEAGTFSVASEDVLKNRAIKKAKRRNIGTEGEGGGAFKGFKGFSLTTSAASGGATPTMFSGFGNSGGFKGLSSLTNGNSIAPSFGGFSSPAASTASPGGGKLPASSLSRGNVIKEEMPRFAIDRDDRIAASDLSRSRHRGLDRAHHVAPMSAGVSRKRAHNTGTAAIATHFIARREFKTSLPNNLPK</sequence>
<dbReference type="GO" id="GO:0005643">
    <property type="term" value="C:nuclear pore"/>
    <property type="evidence" value="ECO:0007669"/>
    <property type="project" value="InterPro"/>
</dbReference>
<protein>
    <submittedName>
        <fullName evidence="3">Nuclear pore complex protein Nup50</fullName>
    </submittedName>
</protein>
<evidence type="ECO:0000259" key="2">
    <source>
        <dbReference type="Pfam" id="PF08911"/>
    </source>
</evidence>